<protein>
    <recommendedName>
        <fullName evidence="1">Condensation domain-containing protein</fullName>
    </recommendedName>
</protein>
<dbReference type="RefSeq" id="WP_164874182.1">
    <property type="nucleotide sequence ID" value="NZ_RKLN01000022.1"/>
</dbReference>
<feature type="domain" description="Condensation" evidence="1">
    <location>
        <begin position="1"/>
        <end position="150"/>
    </location>
</feature>
<dbReference type="GO" id="GO:0003824">
    <property type="term" value="F:catalytic activity"/>
    <property type="evidence" value="ECO:0007669"/>
    <property type="project" value="InterPro"/>
</dbReference>
<feature type="non-terminal residue" evidence="2">
    <location>
        <position position="150"/>
    </location>
</feature>
<gene>
    <name evidence="2" type="ORF">EF834_18145</name>
</gene>
<dbReference type="Proteomes" id="UP000284333">
    <property type="component" value="Unassembled WGS sequence"/>
</dbReference>
<dbReference type="Pfam" id="PF00668">
    <property type="entry name" value="Condensation"/>
    <property type="match status" value="1"/>
</dbReference>
<dbReference type="PANTHER" id="PTHR45398:SF1">
    <property type="entry name" value="ENZYME, PUTATIVE (JCVI)-RELATED"/>
    <property type="match status" value="1"/>
</dbReference>
<evidence type="ECO:0000313" key="3">
    <source>
        <dbReference type="Proteomes" id="UP000284333"/>
    </source>
</evidence>
<name>A0A438AMQ8_9NOCA</name>
<dbReference type="InterPro" id="IPR001242">
    <property type="entry name" value="Condensation_dom"/>
</dbReference>
<dbReference type="SUPFAM" id="SSF52777">
    <property type="entry name" value="CoA-dependent acyltransferases"/>
    <property type="match status" value="1"/>
</dbReference>
<proteinExistence type="predicted"/>
<feature type="non-terminal residue" evidence="2">
    <location>
        <position position="1"/>
    </location>
</feature>
<evidence type="ECO:0000259" key="1">
    <source>
        <dbReference type="Pfam" id="PF00668"/>
    </source>
</evidence>
<dbReference type="EMBL" id="RKLN01000022">
    <property type="protein sequence ID" value="RVW00065.1"/>
    <property type="molecule type" value="Genomic_DNA"/>
</dbReference>
<dbReference type="Gene3D" id="3.30.559.30">
    <property type="entry name" value="Nonribosomal peptide synthetase, condensation domain"/>
    <property type="match status" value="1"/>
</dbReference>
<dbReference type="AlphaFoldDB" id="A0A438AMQ8"/>
<comment type="caution">
    <text evidence="2">The sequence shown here is derived from an EMBL/GenBank/DDBJ whole genome shotgun (WGS) entry which is preliminary data.</text>
</comment>
<reference evidence="2 3" key="1">
    <citation type="submission" date="2018-11" db="EMBL/GenBank/DDBJ databases">
        <title>Rhodococcus spongicola sp. nov. and Rhodococcus xishaensis sp. nov. from marine sponges.</title>
        <authorList>
            <person name="Li L."/>
            <person name="Lin H.W."/>
        </authorList>
    </citation>
    <scope>NUCLEOTIDE SEQUENCE [LARGE SCALE GENOMIC DNA]</scope>
    <source>
        <strain evidence="2 3">LHW50502</strain>
    </source>
</reference>
<keyword evidence="3" id="KW-1185">Reference proteome</keyword>
<organism evidence="2 3">
    <name type="scientific">Rhodococcus spongiicola</name>
    <dbReference type="NCBI Taxonomy" id="2487352"/>
    <lineage>
        <taxon>Bacteria</taxon>
        <taxon>Bacillati</taxon>
        <taxon>Actinomycetota</taxon>
        <taxon>Actinomycetes</taxon>
        <taxon>Mycobacteriales</taxon>
        <taxon>Nocardiaceae</taxon>
        <taxon>Rhodococcus</taxon>
    </lineage>
</organism>
<sequence>LRAQVESGESFTDLLARVRATDLAAFEHADVPFERLVEVLDPARSQGRHPLFQVMLTFQNLGQPGQQGPVEVDGLTVAAVDFDAQVAKFDLQVTVVPGADRWAVDLTYATDLFDEATIVSLGERLVRVLEAVTSDPARPVGDVEVLDQAE</sequence>
<evidence type="ECO:0000313" key="2">
    <source>
        <dbReference type="EMBL" id="RVW00065.1"/>
    </source>
</evidence>
<dbReference type="PANTHER" id="PTHR45398">
    <property type="match status" value="1"/>
</dbReference>
<accession>A0A438AMQ8</accession>